<evidence type="ECO:0000259" key="8">
    <source>
        <dbReference type="Pfam" id="PF04100"/>
    </source>
</evidence>
<evidence type="ECO:0000256" key="2">
    <source>
        <dbReference type="ARBA" id="ARBA00004481"/>
    </source>
</evidence>
<dbReference type="InterPro" id="IPR039766">
    <property type="entry name" value="Vps53"/>
</dbReference>
<organism evidence="10">
    <name type="scientific">Auxenochlorella protothecoides</name>
    <name type="common">Green microalga</name>
    <name type="synonym">Chlorella protothecoides</name>
    <dbReference type="NCBI Taxonomy" id="3075"/>
    <lineage>
        <taxon>Eukaryota</taxon>
        <taxon>Viridiplantae</taxon>
        <taxon>Chlorophyta</taxon>
        <taxon>core chlorophytes</taxon>
        <taxon>Trebouxiophyceae</taxon>
        <taxon>Chlorellales</taxon>
        <taxon>Chlorellaceae</taxon>
        <taxon>Auxenochlorella</taxon>
    </lineage>
</organism>
<accession>A0A1D2A301</accession>
<feature type="region of interest" description="Disordered" evidence="7">
    <location>
        <begin position="1"/>
        <end position="20"/>
    </location>
</feature>
<feature type="domain" description="Vps53 C-terminal" evidence="9">
    <location>
        <begin position="749"/>
        <end position="828"/>
    </location>
</feature>
<dbReference type="InterPro" id="IPR007234">
    <property type="entry name" value="Vps53_N"/>
</dbReference>
<dbReference type="EMBL" id="GDKF01005078">
    <property type="protein sequence ID" value="JAT73544.1"/>
    <property type="molecule type" value="Transcribed_RNA"/>
</dbReference>
<feature type="region of interest" description="Disordered" evidence="7">
    <location>
        <begin position="55"/>
        <end position="75"/>
    </location>
</feature>
<protein>
    <submittedName>
        <fullName evidence="10">Uncharacterized protein</fullName>
    </submittedName>
</protein>
<reference evidence="10" key="1">
    <citation type="submission" date="2015-08" db="EMBL/GenBank/DDBJ databases">
        <authorList>
            <person name="Babu N.S."/>
            <person name="Beckwith C.J."/>
            <person name="Beseler K.G."/>
            <person name="Brison A."/>
            <person name="Carone J.V."/>
            <person name="Caskin T.P."/>
            <person name="Diamond M."/>
            <person name="Durham M.E."/>
            <person name="Foxe J.M."/>
            <person name="Go M."/>
            <person name="Henderson B.A."/>
            <person name="Jones I.B."/>
            <person name="McGettigan J.A."/>
            <person name="Micheletti S.J."/>
            <person name="Nasrallah M.E."/>
            <person name="Ortiz D."/>
            <person name="Piller C.R."/>
            <person name="Privatt S.R."/>
            <person name="Schneider S.L."/>
            <person name="Sharp S."/>
            <person name="Smith T.C."/>
            <person name="Stanton J.D."/>
            <person name="Ullery H.E."/>
            <person name="Wilson R.J."/>
            <person name="Serrano M.G."/>
            <person name="Buck G."/>
            <person name="Lee V."/>
            <person name="Wang Y."/>
            <person name="Carvalho R."/>
            <person name="Voegtly L."/>
            <person name="Shi R."/>
            <person name="Duckworth R."/>
            <person name="Johnson A."/>
            <person name="Loviza R."/>
            <person name="Walstead R."/>
            <person name="Shah Z."/>
            <person name="Kiflezghi M."/>
            <person name="Wade K."/>
            <person name="Ball S.L."/>
            <person name="Bradley K.W."/>
            <person name="Asai D.J."/>
            <person name="Bowman C.A."/>
            <person name="Russell D.A."/>
            <person name="Pope W.H."/>
            <person name="Jacobs-Sera D."/>
            <person name="Hendrix R.W."/>
            <person name="Hatfull G.F."/>
        </authorList>
    </citation>
    <scope>NUCLEOTIDE SEQUENCE</scope>
</reference>
<dbReference type="GO" id="GO:0000938">
    <property type="term" value="C:GARP complex"/>
    <property type="evidence" value="ECO:0007669"/>
    <property type="project" value="InterPro"/>
</dbReference>
<dbReference type="GO" id="GO:0005829">
    <property type="term" value="C:cytosol"/>
    <property type="evidence" value="ECO:0007669"/>
    <property type="project" value="GOC"/>
</dbReference>
<dbReference type="GO" id="GO:0042147">
    <property type="term" value="P:retrograde transport, endosome to Golgi"/>
    <property type="evidence" value="ECO:0007669"/>
    <property type="project" value="InterPro"/>
</dbReference>
<dbReference type="GO" id="GO:0010008">
    <property type="term" value="C:endosome membrane"/>
    <property type="evidence" value="ECO:0007669"/>
    <property type="project" value="UniProtKB-SubCell"/>
</dbReference>
<keyword evidence="5" id="KW-0333">Golgi apparatus</keyword>
<evidence type="ECO:0000256" key="5">
    <source>
        <dbReference type="ARBA" id="ARBA00023034"/>
    </source>
</evidence>
<dbReference type="Pfam" id="PF04100">
    <property type="entry name" value="Vps53_N"/>
    <property type="match status" value="1"/>
</dbReference>
<feature type="domain" description="Vps53 N-terminal" evidence="8">
    <location>
        <begin position="75"/>
        <end position="504"/>
    </location>
</feature>
<feature type="region of interest" description="Disordered" evidence="7">
    <location>
        <begin position="395"/>
        <end position="432"/>
    </location>
</feature>
<evidence type="ECO:0000259" key="9">
    <source>
        <dbReference type="Pfam" id="PF16854"/>
    </source>
</evidence>
<evidence type="ECO:0000256" key="4">
    <source>
        <dbReference type="ARBA" id="ARBA00022753"/>
    </source>
</evidence>
<keyword evidence="4" id="KW-0967">Endosome</keyword>
<feature type="non-terminal residue" evidence="10">
    <location>
        <position position="1"/>
    </location>
</feature>
<evidence type="ECO:0000256" key="7">
    <source>
        <dbReference type="SAM" id="MobiDB-lite"/>
    </source>
</evidence>
<evidence type="ECO:0000256" key="1">
    <source>
        <dbReference type="ARBA" id="ARBA00004150"/>
    </source>
</evidence>
<dbReference type="AlphaFoldDB" id="A0A1D2A301"/>
<evidence type="ECO:0000313" key="10">
    <source>
        <dbReference type="EMBL" id="JAT73544.1"/>
    </source>
</evidence>
<dbReference type="PANTHER" id="PTHR12820:SF0">
    <property type="entry name" value="VACUOLAR PROTEIN SORTING-ASSOCIATED PROTEIN 53 HOMOLOG"/>
    <property type="match status" value="1"/>
</dbReference>
<sequence>ETLRSIGRSKDPFPAGLDDADVTACLHSPRSLRRHAPPPCHALYLTPVTTMADTAVSSSPRELAQAPSEDPLDRPDFDVTAYINRLFPTEESLSGLDPLVASLQHRISRVDAGILASVRQQSRVGGRARADLAAARADVAALCARVAAIRSQAAASEALVQHICRDIRRLDAAKRHLTATISSLRRLGMLMAALDALQAAVERGDYAEAGNLLEAVQALAAHFAAYAHVPRVAELRGRLGALETSARGRALREFEALGEALPPPATLERLRACCGLVAALGYQVRDELIDAVCRRETGVYTQIFGITGETARLERTVNRYKWLLKRLDARREVWAVFPPAWHVTQLLCVMFCNITKTALAEILDLKSGELESQVDALVKAVEATNIFEAEMARRFEPPTPAGGGGAERAPSPGPRARSEDDGMRDDAAPAREVRERYERAALERRAAAERGASPDRVAAREDAASAAVARTRFRGAISPVFAPYLGAYVAAVERDLAWGLDRMLAGESWEALAPGTPLLRSADELVEAVRGELRDCCARVGRGAVLRDLARAFARTYSAYAARLLARVPRVAGGGGGGSTIAVARPGPPPTAVDGQAPGEAARLALILATAERCGEMVAQLARAVANRLEPPDLAAGLEAELEAGPGADFAALVAACHAALVAGVEARLDVALAAAARLDWAAMDGAGDQSEYVGTARGALLEAGAALGPVLPPNHLRFFSDKLLAAFAQRLADNVFRARRYSEMGSQQARLDVEVIKHAFVDMAREGGMESAALAAYAQAVGVELGRAQSVLKVVGAPREALVDTFFELMPEALPSEFQRIVDLKGLRRTELQSVLEEFNRRLGRAHFPAPTEEAAASASVPADNDGVLGIARRTITFGQLGAGERGGGATPGRTAQEMAARFKLNPNVQAARASAAAASDSMRETMGRTLGAMKSLRFMQREG</sequence>
<dbReference type="PANTHER" id="PTHR12820">
    <property type="entry name" value="VACUOLAR SORTING PROTEIN 53"/>
    <property type="match status" value="1"/>
</dbReference>
<name>A0A1D2A301_AUXPR</name>
<proteinExistence type="inferred from homology"/>
<feature type="compositionally biased region" description="Basic and acidic residues" evidence="7">
    <location>
        <begin position="416"/>
        <end position="432"/>
    </location>
</feature>
<comment type="similarity">
    <text evidence="3">Belongs to the VPS53 family.</text>
</comment>
<comment type="subcellular location">
    <subcellularLocation>
        <location evidence="2">Endosome membrane</location>
        <topology evidence="2">Peripheral membrane protein</topology>
    </subcellularLocation>
    <subcellularLocation>
        <location evidence="1">Golgi apparatus</location>
        <location evidence="1">trans-Golgi network membrane</location>
        <topology evidence="1">Peripheral membrane protein</topology>
    </subcellularLocation>
</comment>
<gene>
    <name evidence="10" type="ORF">g.58376</name>
</gene>
<dbReference type="Pfam" id="PF16854">
    <property type="entry name" value="VPS53_C"/>
    <property type="match status" value="1"/>
</dbReference>
<keyword evidence="6" id="KW-0472">Membrane</keyword>
<evidence type="ECO:0000256" key="3">
    <source>
        <dbReference type="ARBA" id="ARBA00008628"/>
    </source>
</evidence>
<dbReference type="InterPro" id="IPR031745">
    <property type="entry name" value="Vps53_C"/>
</dbReference>
<evidence type="ECO:0000256" key="6">
    <source>
        <dbReference type="ARBA" id="ARBA00023136"/>
    </source>
</evidence>
<feature type="compositionally biased region" description="Basic and acidic residues" evidence="7">
    <location>
        <begin position="1"/>
        <end position="11"/>
    </location>
</feature>